<dbReference type="AlphaFoldDB" id="A0A2A4CQH2"/>
<feature type="chain" id="PRO_5012246452" evidence="1">
    <location>
        <begin position="26"/>
        <end position="225"/>
    </location>
</feature>
<sequence>MLRICSLFVAIALVVGLPGARSAEAEQLRGVARIVDGDTLDLAGTRVRLFGIDAPESNQRCRDARGRKWDCGDYATKTLAQLAKGQVICERRDTDRYGRMVAVCRAEGRDVGGAMVEQGAAWAYRKYSLDYVRQEARAEAAGRGLWSGEAERAETFRKRESQASAQPVSRSGGCVIKGNISERGRIYHLPGQKFYEQTRISESKGERWFCSESEARAAGWRRAAN</sequence>
<dbReference type="Gene3D" id="2.40.50.90">
    <property type="match status" value="1"/>
</dbReference>
<dbReference type="InterPro" id="IPR016071">
    <property type="entry name" value="Staphylococal_nuclease_OB-fold"/>
</dbReference>
<dbReference type="SMART" id="SM00318">
    <property type="entry name" value="SNc"/>
    <property type="match status" value="1"/>
</dbReference>
<dbReference type="Pfam" id="PF00565">
    <property type="entry name" value="SNase"/>
    <property type="match status" value="1"/>
</dbReference>
<dbReference type="PANTHER" id="PTHR12302:SF26">
    <property type="entry name" value="BLR1266 PROTEIN"/>
    <property type="match status" value="1"/>
</dbReference>
<keyword evidence="1" id="KW-0732">Signal</keyword>
<feature type="signal peptide" evidence="1">
    <location>
        <begin position="1"/>
        <end position="25"/>
    </location>
</feature>
<proteinExistence type="predicted"/>
<name>A0A2A4CQH2_9RHOB</name>
<accession>A0A2A4CQH2</accession>
<dbReference type="RefSeq" id="WP_096430992.1">
    <property type="nucleotide sequence ID" value="NZ_NTJD01000002.1"/>
</dbReference>
<reference evidence="3 4" key="1">
    <citation type="submission" date="2017-09" db="EMBL/GenBank/DDBJ databases">
        <title>A multilocus sequence analysis scheme for characterization of bacteria in the genus Thioclava.</title>
        <authorList>
            <person name="Liu Y."/>
            <person name="Shao Z."/>
        </authorList>
    </citation>
    <scope>NUCLEOTIDE SEQUENCE [LARGE SCALE GENOMIC DNA]</scope>
    <source>
        <strain evidence="3 4">CAU 1312</strain>
    </source>
</reference>
<evidence type="ECO:0000256" key="1">
    <source>
        <dbReference type="SAM" id="SignalP"/>
    </source>
</evidence>
<evidence type="ECO:0000313" key="3">
    <source>
        <dbReference type="EMBL" id="PCD77491.1"/>
    </source>
</evidence>
<dbReference type="PROSITE" id="PS50830">
    <property type="entry name" value="TNASE_3"/>
    <property type="match status" value="1"/>
</dbReference>
<organism evidence="3 4">
    <name type="scientific">Pseudothioclava arenosa</name>
    <dbReference type="NCBI Taxonomy" id="1795308"/>
    <lineage>
        <taxon>Bacteria</taxon>
        <taxon>Pseudomonadati</taxon>
        <taxon>Pseudomonadota</taxon>
        <taxon>Alphaproteobacteria</taxon>
        <taxon>Rhodobacterales</taxon>
        <taxon>Paracoccaceae</taxon>
        <taxon>Pseudothioclava</taxon>
    </lineage>
</organism>
<gene>
    <name evidence="3" type="ORF">CLN94_03000</name>
</gene>
<dbReference type="Proteomes" id="UP000243507">
    <property type="component" value="Unassembled WGS sequence"/>
</dbReference>
<dbReference type="EMBL" id="NTJD01000002">
    <property type="protein sequence ID" value="PCD77491.1"/>
    <property type="molecule type" value="Genomic_DNA"/>
</dbReference>
<keyword evidence="4" id="KW-1185">Reference proteome</keyword>
<comment type="caution">
    <text evidence="3">The sequence shown here is derived from an EMBL/GenBank/DDBJ whole genome shotgun (WGS) entry which is preliminary data.</text>
</comment>
<dbReference type="InterPro" id="IPR035437">
    <property type="entry name" value="SNase_OB-fold_sf"/>
</dbReference>
<evidence type="ECO:0000313" key="4">
    <source>
        <dbReference type="Proteomes" id="UP000243507"/>
    </source>
</evidence>
<dbReference type="OrthoDB" id="9805504at2"/>
<feature type="domain" description="TNase-like" evidence="2">
    <location>
        <begin position="25"/>
        <end position="148"/>
    </location>
</feature>
<evidence type="ECO:0000259" key="2">
    <source>
        <dbReference type="PROSITE" id="PS50830"/>
    </source>
</evidence>
<protein>
    <submittedName>
        <fullName evidence="3">Succinoglycan biosynthesis protein</fullName>
    </submittedName>
</protein>
<dbReference type="SUPFAM" id="SSF50199">
    <property type="entry name" value="Staphylococcal nuclease"/>
    <property type="match status" value="1"/>
</dbReference>
<dbReference type="PANTHER" id="PTHR12302">
    <property type="entry name" value="EBNA2 BINDING PROTEIN P100"/>
    <property type="match status" value="1"/>
</dbReference>